<proteinExistence type="predicted"/>
<gene>
    <name evidence="2" type="ORF">A4X20_06040</name>
</gene>
<dbReference type="OrthoDB" id="7991726at2"/>
<dbReference type="AlphaFoldDB" id="A0A178LTK3"/>
<feature type="region of interest" description="Disordered" evidence="1">
    <location>
        <begin position="47"/>
        <end position="74"/>
    </location>
</feature>
<comment type="caution">
    <text evidence="2">The sequence shown here is derived from an EMBL/GenBank/DDBJ whole genome shotgun (WGS) entry which is preliminary data.</text>
</comment>
<sequence>MSAAQVDALFETFGLVTGRMADRAPDAVLLDALEQFGEALSERDLPFTGYRNAQPGGIRRKGAMPPLRSARLRK</sequence>
<evidence type="ECO:0000313" key="3">
    <source>
        <dbReference type="Proteomes" id="UP000078396"/>
    </source>
</evidence>
<evidence type="ECO:0000256" key="1">
    <source>
        <dbReference type="SAM" id="MobiDB-lite"/>
    </source>
</evidence>
<accession>A0A178LTK3</accession>
<dbReference type="Proteomes" id="UP000078396">
    <property type="component" value="Unassembled WGS sequence"/>
</dbReference>
<protein>
    <submittedName>
        <fullName evidence="2">Uncharacterized protein</fullName>
    </submittedName>
</protein>
<dbReference type="RefSeq" id="WP_064282960.1">
    <property type="nucleotide sequence ID" value="NZ_LWCS01000032.1"/>
</dbReference>
<organism evidence="2 3">
    <name type="scientific">Mycolicibacterium iranicum</name>
    <name type="common">Mycobacterium iranicum</name>
    <dbReference type="NCBI Taxonomy" id="912594"/>
    <lineage>
        <taxon>Bacteria</taxon>
        <taxon>Bacillati</taxon>
        <taxon>Actinomycetota</taxon>
        <taxon>Actinomycetes</taxon>
        <taxon>Mycobacteriales</taxon>
        <taxon>Mycobacteriaceae</taxon>
        <taxon>Mycolicibacterium</taxon>
    </lineage>
</organism>
<evidence type="ECO:0000313" key="2">
    <source>
        <dbReference type="EMBL" id="OAN36753.1"/>
    </source>
</evidence>
<dbReference type="EMBL" id="LWCS01000032">
    <property type="protein sequence ID" value="OAN36753.1"/>
    <property type="molecule type" value="Genomic_DNA"/>
</dbReference>
<name>A0A178LTK3_MYCIR</name>
<reference evidence="2 3" key="1">
    <citation type="submission" date="2016-04" db="EMBL/GenBank/DDBJ databases">
        <title>Draft Genome Sequences of Staphylococcus capitis Strain H36, S. capitis Strain H65, S. cohnii Strain H62, S. hominis Strain H69, Mycobacterium iranicum Strain H39, Plantibacter sp. Strain H53, Pseudomonas oryzihabitans Strain H72, and Microbacterium sp. Strain H83, isolated from residential settings.</title>
        <authorList>
            <person name="Lymperopoulou D."/>
            <person name="Adams R.I."/>
            <person name="Lindow S."/>
            <person name="Coil D.A."/>
            <person name="Jospin G."/>
            <person name="Eisen J.A."/>
        </authorList>
    </citation>
    <scope>NUCLEOTIDE SEQUENCE [LARGE SCALE GENOMIC DNA]</scope>
    <source>
        <strain evidence="2 3">H39</strain>
    </source>
</reference>